<accession>A0A8H7SHT9</accession>
<dbReference type="AlphaFoldDB" id="A0A8H7SHT9"/>
<proteinExistence type="predicted"/>
<protein>
    <submittedName>
        <fullName evidence="2">Uncharacterized protein</fullName>
    </submittedName>
</protein>
<feature type="compositionally biased region" description="Low complexity" evidence="1">
    <location>
        <begin position="362"/>
        <end position="375"/>
    </location>
</feature>
<name>A0A8H7SHT9_9FUNG</name>
<sequence>MIACGDENSTYVSATKNIVNNRTINNESTISRTTAIEFSAMESSLLEHYREYVTTGKNDKLTEQDYLVTIWHPIFSELFKSCDDIPKIRLKWRIYISIHNQRKEEILPFKRFENSWLQNRYFRIIADVENQKCDVVAAELAKQDNVKKIIDNEAKLSREGKDVINYLAKLPITGLRLMCWLIQIVNCQCLLSTIHLVSDGLCTTVPQFDQLALPKSFNDMDCIESTLKALVTMENSIRKLADLIPAAYAKKEKPREHFGRSSEKLNYTDWLRGTFYTPPTACEPRLPINLFGRKPSDLGNKLLKTEYADELPDQLPNSSGTSPDKFGWLYVPPLQKYYNTITRTYSDDHPFNRCRNPISPISSSASSSTAASSSK</sequence>
<feature type="region of interest" description="Disordered" evidence="1">
    <location>
        <begin position="356"/>
        <end position="375"/>
    </location>
</feature>
<evidence type="ECO:0000313" key="2">
    <source>
        <dbReference type="EMBL" id="KAG2228358.1"/>
    </source>
</evidence>
<evidence type="ECO:0000256" key="1">
    <source>
        <dbReference type="SAM" id="MobiDB-lite"/>
    </source>
</evidence>
<gene>
    <name evidence="2" type="ORF">INT45_011150</name>
</gene>
<organism evidence="2 3">
    <name type="scientific">Circinella minor</name>
    <dbReference type="NCBI Taxonomy" id="1195481"/>
    <lineage>
        <taxon>Eukaryota</taxon>
        <taxon>Fungi</taxon>
        <taxon>Fungi incertae sedis</taxon>
        <taxon>Mucoromycota</taxon>
        <taxon>Mucoromycotina</taxon>
        <taxon>Mucoromycetes</taxon>
        <taxon>Mucorales</taxon>
        <taxon>Lichtheimiaceae</taxon>
        <taxon>Circinella</taxon>
    </lineage>
</organism>
<comment type="caution">
    <text evidence="2">The sequence shown here is derived from an EMBL/GenBank/DDBJ whole genome shotgun (WGS) entry which is preliminary data.</text>
</comment>
<dbReference type="EMBL" id="JAEPRB010000001">
    <property type="protein sequence ID" value="KAG2228358.1"/>
    <property type="molecule type" value="Genomic_DNA"/>
</dbReference>
<dbReference type="OrthoDB" id="2206047at2759"/>
<evidence type="ECO:0000313" key="3">
    <source>
        <dbReference type="Proteomes" id="UP000646827"/>
    </source>
</evidence>
<reference evidence="2 3" key="1">
    <citation type="submission" date="2020-12" db="EMBL/GenBank/DDBJ databases">
        <title>Metabolic potential, ecology and presence of endohyphal bacteria is reflected in genomic diversity of Mucoromycotina.</title>
        <authorList>
            <person name="Muszewska A."/>
            <person name="Okrasinska A."/>
            <person name="Steczkiewicz K."/>
            <person name="Drgas O."/>
            <person name="Orlowska M."/>
            <person name="Perlinska-Lenart U."/>
            <person name="Aleksandrzak-Piekarczyk T."/>
            <person name="Szatraj K."/>
            <person name="Zielenkiewicz U."/>
            <person name="Pilsyk S."/>
            <person name="Malc E."/>
            <person name="Mieczkowski P."/>
            <person name="Kruszewska J.S."/>
            <person name="Biernat P."/>
            <person name="Pawlowska J."/>
        </authorList>
    </citation>
    <scope>NUCLEOTIDE SEQUENCE [LARGE SCALE GENOMIC DNA]</scope>
    <source>
        <strain evidence="2 3">CBS 142.35</strain>
    </source>
</reference>
<dbReference type="Proteomes" id="UP000646827">
    <property type="component" value="Unassembled WGS sequence"/>
</dbReference>
<keyword evidence="3" id="KW-1185">Reference proteome</keyword>